<dbReference type="EnsemblMetazoa" id="OVOC6437.1">
    <property type="protein sequence ID" value="OVOC6437.1"/>
    <property type="gene ID" value="WBGene00243246"/>
</dbReference>
<name>A0A8R1Y072_ONCVO</name>
<dbReference type="AlphaFoldDB" id="A0A8R1Y072"/>
<protein>
    <submittedName>
        <fullName evidence="1">Uncharacterized protein</fullName>
    </submittedName>
</protein>
<evidence type="ECO:0000313" key="2">
    <source>
        <dbReference type="Proteomes" id="UP000024404"/>
    </source>
</evidence>
<reference evidence="1" key="2">
    <citation type="submission" date="2022-06" db="UniProtKB">
        <authorList>
            <consortium name="EnsemblMetazoa"/>
        </authorList>
    </citation>
    <scope>IDENTIFICATION</scope>
</reference>
<keyword evidence="2" id="KW-1185">Reference proteome</keyword>
<sequence>MEVSRILCFLKSIALNNRIDTGMSCCVPVEFTDQ</sequence>
<organism evidence="1 2">
    <name type="scientific">Onchocerca volvulus</name>
    <dbReference type="NCBI Taxonomy" id="6282"/>
    <lineage>
        <taxon>Eukaryota</taxon>
        <taxon>Metazoa</taxon>
        <taxon>Ecdysozoa</taxon>
        <taxon>Nematoda</taxon>
        <taxon>Chromadorea</taxon>
        <taxon>Rhabditida</taxon>
        <taxon>Spirurina</taxon>
        <taxon>Spiruromorpha</taxon>
        <taxon>Filarioidea</taxon>
        <taxon>Onchocercidae</taxon>
        <taxon>Onchocerca</taxon>
    </lineage>
</organism>
<dbReference type="Proteomes" id="UP000024404">
    <property type="component" value="Unassembled WGS sequence"/>
</dbReference>
<accession>A0A8R1Y072</accession>
<reference evidence="2" key="1">
    <citation type="submission" date="2013-10" db="EMBL/GenBank/DDBJ databases">
        <title>Genome sequencing of Onchocerca volvulus.</title>
        <authorList>
            <person name="Cotton J."/>
            <person name="Tsai J."/>
            <person name="Stanley E."/>
            <person name="Tracey A."/>
            <person name="Holroyd N."/>
            <person name="Lustigman S."/>
            <person name="Berriman M."/>
        </authorList>
    </citation>
    <scope>NUCLEOTIDE SEQUENCE</scope>
</reference>
<dbReference type="EMBL" id="CMVM020000172">
    <property type="status" value="NOT_ANNOTATED_CDS"/>
    <property type="molecule type" value="Genomic_DNA"/>
</dbReference>
<evidence type="ECO:0000313" key="1">
    <source>
        <dbReference type="EnsemblMetazoa" id="OVOC6437.1"/>
    </source>
</evidence>
<proteinExistence type="predicted"/>